<protein>
    <submittedName>
        <fullName evidence="1">Uncharacterized protein</fullName>
    </submittedName>
</protein>
<sequence>MVPVVGGTFAAMMEAFCPGPPWGMSSAKTAAAFAGDRYGACGYALDATCAPTINGYATYVFRPP</sequence>
<proteinExistence type="predicted"/>
<evidence type="ECO:0000313" key="2">
    <source>
        <dbReference type="Proteomes" id="UP000282125"/>
    </source>
</evidence>
<name>A0A3P3DQH7_9RHOB</name>
<gene>
    <name evidence="1" type="ORF">EG244_07190</name>
</gene>
<dbReference type="Proteomes" id="UP000282125">
    <property type="component" value="Unassembled WGS sequence"/>
</dbReference>
<reference evidence="1 2" key="1">
    <citation type="submission" date="2018-11" db="EMBL/GenBank/DDBJ databases">
        <title>Gemmobacter sp. nov., YIM 102744-1 draft genome.</title>
        <authorList>
            <person name="Li G."/>
            <person name="Jiang Y."/>
        </authorList>
    </citation>
    <scope>NUCLEOTIDE SEQUENCE [LARGE SCALE GENOMIC DNA]</scope>
    <source>
        <strain evidence="1 2">YIM 102744-1</strain>
    </source>
</reference>
<dbReference type="AlphaFoldDB" id="A0A3P3DQH7"/>
<keyword evidence="2" id="KW-1185">Reference proteome</keyword>
<comment type="caution">
    <text evidence="1">The sequence shown here is derived from an EMBL/GenBank/DDBJ whole genome shotgun (WGS) entry which is preliminary data.</text>
</comment>
<evidence type="ECO:0000313" key="1">
    <source>
        <dbReference type="EMBL" id="RRH76194.1"/>
    </source>
</evidence>
<dbReference type="EMBL" id="RRAZ01000008">
    <property type="protein sequence ID" value="RRH76194.1"/>
    <property type="molecule type" value="Genomic_DNA"/>
</dbReference>
<organism evidence="1 2">
    <name type="scientific">Falsigemmobacter faecalis</name>
    <dbReference type="NCBI Taxonomy" id="2488730"/>
    <lineage>
        <taxon>Bacteria</taxon>
        <taxon>Pseudomonadati</taxon>
        <taxon>Pseudomonadota</taxon>
        <taxon>Alphaproteobacteria</taxon>
        <taxon>Rhodobacterales</taxon>
        <taxon>Paracoccaceae</taxon>
        <taxon>Falsigemmobacter</taxon>
    </lineage>
</organism>
<accession>A0A3P3DQH7</accession>
<dbReference type="OrthoDB" id="9761809at2"/>